<protein>
    <recommendedName>
        <fullName evidence="5">Phosphoribosylformylglycinamidine cyclo-ligase</fullName>
        <ecNumber evidence="4">6.3.3.1</ecNumber>
    </recommendedName>
    <alternativeName>
        <fullName evidence="12">AIR synthase</fullName>
    </alternativeName>
    <alternativeName>
        <fullName evidence="13">AIRS</fullName>
    </alternativeName>
    <alternativeName>
        <fullName evidence="11">Phosphoribosyl-aminoimidazole synthetase</fullName>
    </alternativeName>
</protein>
<dbReference type="PANTHER" id="PTHR10520:SF12">
    <property type="entry name" value="TRIFUNCTIONAL PURINE BIOSYNTHETIC PROTEIN ADENOSINE-3"/>
    <property type="match status" value="1"/>
</dbReference>
<evidence type="ECO:0000256" key="5">
    <source>
        <dbReference type="ARBA" id="ARBA00020367"/>
    </source>
</evidence>
<comment type="similarity">
    <text evidence="3">Belongs to the AIR synthase family.</text>
</comment>
<organism evidence="18">
    <name type="scientific">Chloropicon primus</name>
    <dbReference type="NCBI Taxonomy" id="1764295"/>
    <lineage>
        <taxon>Eukaryota</taxon>
        <taxon>Viridiplantae</taxon>
        <taxon>Chlorophyta</taxon>
        <taxon>Chloropicophyceae</taxon>
        <taxon>Chloropicales</taxon>
        <taxon>Chloropicaceae</taxon>
        <taxon>Chloropicon</taxon>
    </lineage>
</organism>
<comment type="subcellular location">
    <subcellularLocation>
        <location evidence="1">Cytoplasm</location>
    </subcellularLocation>
</comment>
<dbReference type="GO" id="GO:0005524">
    <property type="term" value="F:ATP binding"/>
    <property type="evidence" value="ECO:0007669"/>
    <property type="project" value="UniProtKB-KW"/>
</dbReference>
<sequence length="398" mass="42670">MKQHTYLRRTLQEPGRTTRKGNKTYNMAAARRNTWGARSTTTTTTPTTPARGGPSPAARASSMEREGMTYAAAGVDIDAGAELVRRIQRLSKDAFSGVDIGGFGGLYPIGGDRYLVSGTDGVGTKLKVAFEVGKHDTIGVDLVAMSVNDIVTLGAKPLFFLDYFATSRLDVDKAEQVVKGIIDGCKGSDCVLLGGETAEMPGFYEEGEYDLSGFAVGIVDKADVIDGKGIRVGDKLVGLPSSGVHSNGFSLARKVLQVSDLSFGSPAPFGDGRETMGEVLLEPTKLYVRDVLRLHTGLKLRVKGAVHVTGGGFYDNIPRCLPDGVGVKIYKGSWNVLPIFNWMQDVGQIAEEEMYRTFNMGVGFIMVMSPEDAEEALKECKDASIIGEVAREEGVAFA</sequence>
<comment type="pathway">
    <text evidence="2">Purine metabolism; IMP biosynthesis via de novo pathway; 5-amino-1-(5-phospho-D-ribosyl)imidazole from N(2)-formyl-N(1)-(5-phospho-D-ribosyl)glycinamide: step 2/2.</text>
</comment>
<comment type="catalytic activity">
    <reaction evidence="14">
        <text>2-formamido-N(1)-(5-O-phospho-beta-D-ribosyl)acetamidine + ATP = 5-amino-1-(5-phospho-beta-D-ribosyl)imidazole + ADP + phosphate + H(+)</text>
        <dbReference type="Rhea" id="RHEA:23032"/>
        <dbReference type="ChEBI" id="CHEBI:15378"/>
        <dbReference type="ChEBI" id="CHEBI:30616"/>
        <dbReference type="ChEBI" id="CHEBI:43474"/>
        <dbReference type="ChEBI" id="CHEBI:137981"/>
        <dbReference type="ChEBI" id="CHEBI:147287"/>
        <dbReference type="ChEBI" id="CHEBI:456216"/>
        <dbReference type="EC" id="6.3.3.1"/>
    </reaction>
</comment>
<keyword evidence="8" id="KW-0547">Nucleotide-binding</keyword>
<dbReference type="Pfam" id="PF00586">
    <property type="entry name" value="AIRS"/>
    <property type="match status" value="1"/>
</dbReference>
<keyword evidence="9" id="KW-0658">Purine biosynthesis</keyword>
<dbReference type="UniPathway" id="UPA00074">
    <property type="reaction ID" value="UER00129"/>
</dbReference>
<evidence type="ECO:0000256" key="3">
    <source>
        <dbReference type="ARBA" id="ARBA00010280"/>
    </source>
</evidence>
<dbReference type="InterPro" id="IPR036921">
    <property type="entry name" value="PurM-like_N_sf"/>
</dbReference>
<dbReference type="GO" id="GO:0005829">
    <property type="term" value="C:cytosol"/>
    <property type="evidence" value="ECO:0007669"/>
    <property type="project" value="TreeGrafter"/>
</dbReference>
<dbReference type="HAMAP" id="MF_00741">
    <property type="entry name" value="AIRS"/>
    <property type="match status" value="1"/>
</dbReference>
<evidence type="ECO:0000256" key="13">
    <source>
        <dbReference type="ARBA" id="ARBA00033093"/>
    </source>
</evidence>
<dbReference type="EMBL" id="HBHL01000328">
    <property type="protein sequence ID" value="CAD9711371.1"/>
    <property type="molecule type" value="Transcribed_RNA"/>
</dbReference>
<dbReference type="AlphaFoldDB" id="A0A7S2SY57"/>
<gene>
    <name evidence="18" type="ORF">CPRI1469_LOCUS210</name>
</gene>
<dbReference type="GO" id="GO:0004637">
    <property type="term" value="F:phosphoribosylamine-glycine ligase activity"/>
    <property type="evidence" value="ECO:0007669"/>
    <property type="project" value="TreeGrafter"/>
</dbReference>
<accession>A0A7S2SY57</accession>
<proteinExistence type="inferred from homology"/>
<evidence type="ECO:0000256" key="11">
    <source>
        <dbReference type="ARBA" id="ARBA00031908"/>
    </source>
</evidence>
<feature type="region of interest" description="Disordered" evidence="15">
    <location>
        <begin position="1"/>
        <end position="61"/>
    </location>
</feature>
<evidence type="ECO:0000256" key="8">
    <source>
        <dbReference type="ARBA" id="ARBA00022741"/>
    </source>
</evidence>
<keyword evidence="10" id="KW-0067">ATP-binding</keyword>
<feature type="domain" description="PurM-like C-terminal" evidence="17">
    <location>
        <begin position="231"/>
        <end position="395"/>
    </location>
</feature>
<keyword evidence="7" id="KW-0436">Ligase</keyword>
<evidence type="ECO:0000256" key="6">
    <source>
        <dbReference type="ARBA" id="ARBA00022490"/>
    </source>
</evidence>
<dbReference type="SUPFAM" id="SSF55326">
    <property type="entry name" value="PurM N-terminal domain-like"/>
    <property type="match status" value="1"/>
</dbReference>
<evidence type="ECO:0000256" key="9">
    <source>
        <dbReference type="ARBA" id="ARBA00022755"/>
    </source>
</evidence>
<dbReference type="InterPro" id="IPR036676">
    <property type="entry name" value="PurM-like_C_sf"/>
</dbReference>
<evidence type="ECO:0000313" key="18">
    <source>
        <dbReference type="EMBL" id="CAD9711371.1"/>
    </source>
</evidence>
<evidence type="ECO:0000256" key="7">
    <source>
        <dbReference type="ARBA" id="ARBA00022598"/>
    </source>
</evidence>
<reference evidence="18" key="1">
    <citation type="submission" date="2021-01" db="EMBL/GenBank/DDBJ databases">
        <authorList>
            <person name="Corre E."/>
            <person name="Pelletier E."/>
            <person name="Niang G."/>
            <person name="Scheremetjew M."/>
            <person name="Finn R."/>
            <person name="Kale V."/>
            <person name="Holt S."/>
            <person name="Cochrane G."/>
            <person name="Meng A."/>
            <person name="Brown T."/>
            <person name="Cohen L."/>
        </authorList>
    </citation>
    <scope>NUCLEOTIDE SEQUENCE</scope>
    <source>
        <strain evidence="18">CCMP1205</strain>
    </source>
</reference>
<dbReference type="InterPro" id="IPR010918">
    <property type="entry name" value="PurM-like_C_dom"/>
</dbReference>
<dbReference type="PANTHER" id="PTHR10520">
    <property type="entry name" value="TRIFUNCTIONAL PURINE BIOSYNTHETIC PROTEIN ADENOSINE-3-RELATED"/>
    <property type="match status" value="1"/>
</dbReference>
<dbReference type="GO" id="GO:0046084">
    <property type="term" value="P:adenine biosynthetic process"/>
    <property type="evidence" value="ECO:0007669"/>
    <property type="project" value="TreeGrafter"/>
</dbReference>
<feature type="compositionally biased region" description="Low complexity" evidence="15">
    <location>
        <begin position="36"/>
        <end position="61"/>
    </location>
</feature>
<evidence type="ECO:0000256" key="4">
    <source>
        <dbReference type="ARBA" id="ARBA00013047"/>
    </source>
</evidence>
<dbReference type="InterPro" id="IPR016188">
    <property type="entry name" value="PurM-like_N"/>
</dbReference>
<dbReference type="CDD" id="cd02196">
    <property type="entry name" value="PurM"/>
    <property type="match status" value="1"/>
</dbReference>
<evidence type="ECO:0000256" key="15">
    <source>
        <dbReference type="SAM" id="MobiDB-lite"/>
    </source>
</evidence>
<evidence type="ECO:0000256" key="10">
    <source>
        <dbReference type="ARBA" id="ARBA00022840"/>
    </source>
</evidence>
<dbReference type="Pfam" id="PF02769">
    <property type="entry name" value="AIRS_C"/>
    <property type="match status" value="1"/>
</dbReference>
<evidence type="ECO:0000256" key="1">
    <source>
        <dbReference type="ARBA" id="ARBA00004496"/>
    </source>
</evidence>
<evidence type="ECO:0000259" key="16">
    <source>
        <dbReference type="Pfam" id="PF00586"/>
    </source>
</evidence>
<dbReference type="GO" id="GO:0006189">
    <property type="term" value="P:'de novo' IMP biosynthetic process"/>
    <property type="evidence" value="ECO:0007669"/>
    <property type="project" value="UniProtKB-UniPathway"/>
</dbReference>
<dbReference type="EC" id="6.3.3.1" evidence="4"/>
<dbReference type="FunFam" id="3.30.1330.10:FF:000001">
    <property type="entry name" value="Phosphoribosylformylglycinamidine cyclo-ligase"/>
    <property type="match status" value="1"/>
</dbReference>
<keyword evidence="6" id="KW-0963">Cytoplasm</keyword>
<evidence type="ECO:0000256" key="2">
    <source>
        <dbReference type="ARBA" id="ARBA00004686"/>
    </source>
</evidence>
<dbReference type="InterPro" id="IPR004733">
    <property type="entry name" value="PurM_cligase"/>
</dbReference>
<evidence type="ECO:0000256" key="12">
    <source>
        <dbReference type="ARBA" id="ARBA00032931"/>
    </source>
</evidence>
<dbReference type="GO" id="GO:0004641">
    <property type="term" value="F:phosphoribosylformylglycinamidine cyclo-ligase activity"/>
    <property type="evidence" value="ECO:0007669"/>
    <property type="project" value="UniProtKB-EC"/>
</dbReference>
<dbReference type="NCBIfam" id="TIGR00878">
    <property type="entry name" value="purM"/>
    <property type="match status" value="1"/>
</dbReference>
<evidence type="ECO:0000259" key="17">
    <source>
        <dbReference type="Pfam" id="PF02769"/>
    </source>
</evidence>
<dbReference type="SUPFAM" id="SSF56042">
    <property type="entry name" value="PurM C-terminal domain-like"/>
    <property type="match status" value="1"/>
</dbReference>
<name>A0A7S2SY57_9CHLO</name>
<feature type="domain" description="PurM-like N-terminal" evidence="16">
    <location>
        <begin position="106"/>
        <end position="219"/>
    </location>
</feature>
<evidence type="ECO:0000256" key="14">
    <source>
        <dbReference type="ARBA" id="ARBA00049057"/>
    </source>
</evidence>
<dbReference type="FunFam" id="3.90.650.10:FF:000011">
    <property type="entry name" value="Phosphoribosylformylglycinamidine cyclo-ligase"/>
    <property type="match status" value="1"/>
</dbReference>
<dbReference type="Gene3D" id="3.90.650.10">
    <property type="entry name" value="PurM-like C-terminal domain"/>
    <property type="match status" value="1"/>
</dbReference>
<dbReference type="Gene3D" id="3.30.1330.10">
    <property type="entry name" value="PurM-like, N-terminal domain"/>
    <property type="match status" value="1"/>
</dbReference>